<dbReference type="SMART" id="SM00822">
    <property type="entry name" value="PKS_KR"/>
    <property type="match status" value="1"/>
</dbReference>
<dbReference type="InterPro" id="IPR051911">
    <property type="entry name" value="SDR_oxidoreductase"/>
</dbReference>
<comment type="caution">
    <text evidence="4">The sequence shown here is derived from an EMBL/GenBank/DDBJ whole genome shotgun (WGS) entry which is preliminary data.</text>
</comment>
<evidence type="ECO:0000313" key="5">
    <source>
        <dbReference type="Proteomes" id="UP000324965"/>
    </source>
</evidence>
<dbReference type="RefSeq" id="WP_149515881.1">
    <property type="nucleotide sequence ID" value="NZ_VDFC01000095.1"/>
</dbReference>
<dbReference type="CDD" id="cd05374">
    <property type="entry name" value="17beta-HSD-like_SDR_c"/>
    <property type="match status" value="1"/>
</dbReference>
<dbReference type="InterPro" id="IPR020904">
    <property type="entry name" value="Sc_DH/Rdtase_CS"/>
</dbReference>
<dbReference type="PRINTS" id="PR00080">
    <property type="entry name" value="SDRFAMILY"/>
</dbReference>
<comment type="similarity">
    <text evidence="1 2">Belongs to the short-chain dehydrogenases/reductases (SDR) family.</text>
</comment>
<dbReference type="PANTHER" id="PTHR43976:SF9">
    <property type="entry name" value="OXIDOREDUCTASE"/>
    <property type="match status" value="1"/>
</dbReference>
<dbReference type="Gene3D" id="3.40.50.720">
    <property type="entry name" value="NAD(P)-binding Rossmann-like Domain"/>
    <property type="match status" value="1"/>
</dbReference>
<dbReference type="Proteomes" id="UP000324965">
    <property type="component" value="Unassembled WGS sequence"/>
</dbReference>
<gene>
    <name evidence="4" type="ORF">FGF04_37615</name>
</gene>
<dbReference type="InterPro" id="IPR036291">
    <property type="entry name" value="NAD(P)-bd_dom_sf"/>
</dbReference>
<feature type="domain" description="Ketoreductase" evidence="3">
    <location>
        <begin position="10"/>
        <end position="199"/>
    </location>
</feature>
<dbReference type="InterPro" id="IPR002347">
    <property type="entry name" value="SDR_fam"/>
</dbReference>
<dbReference type="AlphaFoldDB" id="A0A5A9ZTE3"/>
<dbReference type="PANTHER" id="PTHR43976">
    <property type="entry name" value="SHORT CHAIN DEHYDROGENASE"/>
    <property type="match status" value="1"/>
</dbReference>
<evidence type="ECO:0000313" key="4">
    <source>
        <dbReference type="EMBL" id="KAA0920584.1"/>
    </source>
</evidence>
<proteinExistence type="inferred from homology"/>
<protein>
    <submittedName>
        <fullName evidence="4">SDR family oxidoreductase</fullName>
    </submittedName>
</protein>
<name>A0A5A9ZTE3_9ACTN</name>
<sequence>MSTTERSDGLVVIVTGAGSGIGRAVAVELARAGHIVYAGMRDLDGRNSRRAEDLRELASAENVRLTALELDVLSEPGCRSAVDVVLGEHGRIDVVVNNAGMLMTGVAEGFTPDQFLRILDTNVVSWLRVNRAVLPVMRRQGAGTLAYISSTTAHLAEPFMATYVASKAAGEFLAESMGLEVAPLGIDTVIVVPGAFTEGTEHFAHSNPPADAAVVTQYAGLPERAARIPERLHAIGLANDASPAQVESVGRALAEVLKKPRGERPRRVVVDAQHKGVEELDAVRAAKQLTFFRHLGIDDLLTVAVPTTPIEEKR</sequence>
<evidence type="ECO:0000256" key="2">
    <source>
        <dbReference type="RuleBase" id="RU000363"/>
    </source>
</evidence>
<dbReference type="SUPFAM" id="SSF51735">
    <property type="entry name" value="NAD(P)-binding Rossmann-fold domains"/>
    <property type="match status" value="1"/>
</dbReference>
<evidence type="ECO:0000259" key="3">
    <source>
        <dbReference type="SMART" id="SM00822"/>
    </source>
</evidence>
<dbReference type="InterPro" id="IPR057326">
    <property type="entry name" value="KR_dom"/>
</dbReference>
<dbReference type="Pfam" id="PF00106">
    <property type="entry name" value="adh_short"/>
    <property type="match status" value="1"/>
</dbReference>
<dbReference type="PRINTS" id="PR00081">
    <property type="entry name" value="GDHRDH"/>
</dbReference>
<organism evidence="4 5">
    <name type="scientific">Streptomyces apricus</name>
    <dbReference type="NCBI Taxonomy" id="1828112"/>
    <lineage>
        <taxon>Bacteria</taxon>
        <taxon>Bacillati</taxon>
        <taxon>Actinomycetota</taxon>
        <taxon>Actinomycetes</taxon>
        <taxon>Kitasatosporales</taxon>
        <taxon>Streptomycetaceae</taxon>
        <taxon>Streptomyces</taxon>
    </lineage>
</organism>
<accession>A0A5A9ZTE3</accession>
<dbReference type="EMBL" id="VDFC01000095">
    <property type="protein sequence ID" value="KAA0920584.1"/>
    <property type="molecule type" value="Genomic_DNA"/>
</dbReference>
<dbReference type="PROSITE" id="PS00061">
    <property type="entry name" value="ADH_SHORT"/>
    <property type="match status" value="1"/>
</dbReference>
<evidence type="ECO:0000256" key="1">
    <source>
        <dbReference type="ARBA" id="ARBA00006484"/>
    </source>
</evidence>
<dbReference type="OrthoDB" id="9792003at2"/>
<reference evidence="4 5" key="1">
    <citation type="submission" date="2019-05" db="EMBL/GenBank/DDBJ databases">
        <authorList>
            <person name="Hariharan J."/>
            <person name="Choudoir M.J."/>
            <person name="Diebold P."/>
            <person name="Panke-Buisse K."/>
            <person name="Buckley D.H."/>
        </authorList>
    </citation>
    <scope>NUCLEOTIDE SEQUENCE [LARGE SCALE GENOMIC DNA]</scope>
    <source>
        <strain evidence="4 5">SUN51</strain>
    </source>
</reference>
<keyword evidence="5" id="KW-1185">Reference proteome</keyword>